<keyword evidence="1" id="KW-0732">Signal</keyword>
<feature type="signal peptide" evidence="1">
    <location>
        <begin position="1"/>
        <end position="28"/>
    </location>
</feature>
<evidence type="ECO:0000313" key="3">
    <source>
        <dbReference type="Proteomes" id="UP001597097"/>
    </source>
</evidence>
<dbReference type="EMBL" id="JBHUCM010000019">
    <property type="protein sequence ID" value="MFD1540726.1"/>
    <property type="molecule type" value="Genomic_DNA"/>
</dbReference>
<accession>A0ABW4GDP7</accession>
<comment type="caution">
    <text evidence="2">The sequence shown here is derived from an EMBL/GenBank/DDBJ whole genome shotgun (WGS) entry which is preliminary data.</text>
</comment>
<proteinExistence type="predicted"/>
<sequence>MRKRNLGMVVASAFVLAGALMSTPSASADTAVAAADPIDCGGWWHFTGNDPKSARMVRWNGTRPQFNLMYGKIQGIQHGWAQLSGAKKGDWVTLDVTSDGGRTWGYCGPFEARWDGDLVTTPAARTSSDPNLQFRACGAPRGVPGSRAICTAPW</sequence>
<evidence type="ECO:0000256" key="1">
    <source>
        <dbReference type="SAM" id="SignalP"/>
    </source>
</evidence>
<protein>
    <recommendedName>
        <fullName evidence="4">Secreted protein</fullName>
    </recommendedName>
</protein>
<name>A0ABW4GDP7_9ACTN</name>
<reference evidence="3" key="1">
    <citation type="journal article" date="2019" name="Int. J. Syst. Evol. Microbiol.">
        <title>The Global Catalogue of Microorganisms (GCM) 10K type strain sequencing project: providing services to taxonomists for standard genome sequencing and annotation.</title>
        <authorList>
            <consortium name="The Broad Institute Genomics Platform"/>
            <consortium name="The Broad Institute Genome Sequencing Center for Infectious Disease"/>
            <person name="Wu L."/>
            <person name="Ma J."/>
        </authorList>
    </citation>
    <scope>NUCLEOTIDE SEQUENCE [LARGE SCALE GENOMIC DNA]</scope>
    <source>
        <strain evidence="3">CGMCC 1.15399</strain>
    </source>
</reference>
<evidence type="ECO:0008006" key="4">
    <source>
        <dbReference type="Google" id="ProtNLM"/>
    </source>
</evidence>
<keyword evidence="3" id="KW-1185">Reference proteome</keyword>
<feature type="chain" id="PRO_5045930095" description="Secreted protein" evidence="1">
    <location>
        <begin position="29"/>
        <end position="154"/>
    </location>
</feature>
<dbReference type="Proteomes" id="UP001597097">
    <property type="component" value="Unassembled WGS sequence"/>
</dbReference>
<dbReference type="RefSeq" id="WP_219527151.1">
    <property type="nucleotide sequence ID" value="NZ_JAHKRM010000001.1"/>
</dbReference>
<evidence type="ECO:0000313" key="2">
    <source>
        <dbReference type="EMBL" id="MFD1540726.1"/>
    </source>
</evidence>
<organism evidence="2 3">
    <name type="scientific">Nonomuraea guangzhouensis</name>
    <dbReference type="NCBI Taxonomy" id="1291555"/>
    <lineage>
        <taxon>Bacteria</taxon>
        <taxon>Bacillati</taxon>
        <taxon>Actinomycetota</taxon>
        <taxon>Actinomycetes</taxon>
        <taxon>Streptosporangiales</taxon>
        <taxon>Streptosporangiaceae</taxon>
        <taxon>Nonomuraea</taxon>
    </lineage>
</organism>
<gene>
    <name evidence="2" type="ORF">ACFSJ0_26965</name>
</gene>